<dbReference type="RefSeq" id="XP_007387741.1">
    <property type="nucleotide sequence ID" value="XM_007387679.1"/>
</dbReference>
<evidence type="ECO:0000313" key="2">
    <source>
        <dbReference type="EMBL" id="EIN04818.1"/>
    </source>
</evidence>
<dbReference type="GeneID" id="18882845"/>
<name>R7S3N9_PUNST</name>
<reference evidence="3" key="1">
    <citation type="journal article" date="2012" name="Science">
        <title>The Paleozoic origin of enzymatic lignin decomposition reconstructed from 31 fungal genomes.</title>
        <authorList>
            <person name="Floudas D."/>
            <person name="Binder M."/>
            <person name="Riley R."/>
            <person name="Barry K."/>
            <person name="Blanchette R.A."/>
            <person name="Henrissat B."/>
            <person name="Martinez A.T."/>
            <person name="Otillar R."/>
            <person name="Spatafora J.W."/>
            <person name="Yadav J.S."/>
            <person name="Aerts A."/>
            <person name="Benoit I."/>
            <person name="Boyd A."/>
            <person name="Carlson A."/>
            <person name="Copeland A."/>
            <person name="Coutinho P.M."/>
            <person name="de Vries R.P."/>
            <person name="Ferreira P."/>
            <person name="Findley K."/>
            <person name="Foster B."/>
            <person name="Gaskell J."/>
            <person name="Glotzer D."/>
            <person name="Gorecki P."/>
            <person name="Heitman J."/>
            <person name="Hesse C."/>
            <person name="Hori C."/>
            <person name="Igarashi K."/>
            <person name="Jurgens J.A."/>
            <person name="Kallen N."/>
            <person name="Kersten P."/>
            <person name="Kohler A."/>
            <person name="Kuees U."/>
            <person name="Kumar T.K.A."/>
            <person name="Kuo A."/>
            <person name="LaButti K."/>
            <person name="Larrondo L.F."/>
            <person name="Lindquist E."/>
            <person name="Ling A."/>
            <person name="Lombard V."/>
            <person name="Lucas S."/>
            <person name="Lundell T."/>
            <person name="Martin R."/>
            <person name="McLaughlin D.J."/>
            <person name="Morgenstern I."/>
            <person name="Morin E."/>
            <person name="Murat C."/>
            <person name="Nagy L.G."/>
            <person name="Nolan M."/>
            <person name="Ohm R.A."/>
            <person name="Patyshakuliyeva A."/>
            <person name="Rokas A."/>
            <person name="Ruiz-Duenas F.J."/>
            <person name="Sabat G."/>
            <person name="Salamov A."/>
            <person name="Samejima M."/>
            <person name="Schmutz J."/>
            <person name="Slot J.C."/>
            <person name="St John F."/>
            <person name="Stenlid J."/>
            <person name="Sun H."/>
            <person name="Sun S."/>
            <person name="Syed K."/>
            <person name="Tsang A."/>
            <person name="Wiebenga A."/>
            <person name="Young D."/>
            <person name="Pisabarro A."/>
            <person name="Eastwood D.C."/>
            <person name="Martin F."/>
            <person name="Cullen D."/>
            <person name="Grigoriev I.V."/>
            <person name="Hibbett D.S."/>
        </authorList>
    </citation>
    <scope>NUCLEOTIDE SEQUENCE [LARGE SCALE GENOMIC DNA]</scope>
    <source>
        <strain evidence="3">HHB-11173 SS5</strain>
    </source>
</reference>
<protein>
    <submittedName>
        <fullName evidence="2">Uncharacterized protein</fullName>
    </submittedName>
</protein>
<accession>R7S3N9</accession>
<evidence type="ECO:0000256" key="1">
    <source>
        <dbReference type="SAM" id="MobiDB-lite"/>
    </source>
</evidence>
<dbReference type="HOGENOM" id="CLU_725915_0_0_1"/>
<sequence length="381" mass="42438">MTVNSLWMMRLLSEFVGEIVPPRYVLFVLRALSTENFNFLFDTMIGHIKPVLLPGHEVVYRCLTIRPWYLRHPSTDLGPKDFHQALQIVTSIGEPKKLGEVSTQRHVFWAAVSILINVWLKGDPWGAPLGSAMSAFFDVLSSALTVEIRRSLDPEPQRYAHTNINDEGKNGPADIDFRVLIHFIRAHKRMSPDRSAAVIRRILEGHHRGWERERIELAFKEISDGYPMWGDPRWAFTNMAHVYEYFRFDPTAPASWQEPHSGDVAMPSPSPLPATSSQRVPDEAVLPNDDRPSASSTRSPYRVAIPSPLPASAPRLDGTAVAYGATDVAVDTPSVSTPDGGRPEVSAQREGTDASNLEALKPAEREEAEPDVLAADGHPER</sequence>
<keyword evidence="3" id="KW-1185">Reference proteome</keyword>
<dbReference type="EMBL" id="JH687552">
    <property type="protein sequence ID" value="EIN04818.1"/>
    <property type="molecule type" value="Genomic_DNA"/>
</dbReference>
<dbReference type="KEGG" id="psq:PUNSTDRAFT_47106"/>
<dbReference type="Proteomes" id="UP000054196">
    <property type="component" value="Unassembled WGS sequence"/>
</dbReference>
<organism evidence="2 3">
    <name type="scientific">Punctularia strigosozonata (strain HHB-11173)</name>
    <name type="common">White-rot fungus</name>
    <dbReference type="NCBI Taxonomy" id="741275"/>
    <lineage>
        <taxon>Eukaryota</taxon>
        <taxon>Fungi</taxon>
        <taxon>Dikarya</taxon>
        <taxon>Basidiomycota</taxon>
        <taxon>Agaricomycotina</taxon>
        <taxon>Agaricomycetes</taxon>
        <taxon>Corticiales</taxon>
        <taxon>Punctulariaceae</taxon>
        <taxon>Punctularia</taxon>
    </lineage>
</organism>
<feature type="region of interest" description="Disordered" evidence="1">
    <location>
        <begin position="329"/>
        <end position="381"/>
    </location>
</feature>
<dbReference type="AlphaFoldDB" id="R7S3N9"/>
<feature type="region of interest" description="Disordered" evidence="1">
    <location>
        <begin position="256"/>
        <end position="315"/>
    </location>
</feature>
<gene>
    <name evidence="2" type="ORF">PUNSTDRAFT_47106</name>
</gene>
<proteinExistence type="predicted"/>
<evidence type="ECO:0000313" key="3">
    <source>
        <dbReference type="Proteomes" id="UP000054196"/>
    </source>
</evidence>